<sequence>MKPFIALTALFSLTTSSQIPLRENEQAPLSKPALPPLHGHLPIMSSDNPSIQPSVALGDILGSNRGLTSFSFFARMQPSVDTRLSDLSTNTTVLAPLNSAVDALPRKPWEQPADYNAFGADAYEGDGGQDRARENMRRFVEAHLVPASPWEKEEKIKTLGGKEVWWVEKDGRKVIMPDEVEVERVASQVGNGELWILKGVINYA</sequence>
<proteinExistence type="predicted"/>
<reference evidence="5" key="1">
    <citation type="submission" date="2013-05" db="EMBL/GenBank/DDBJ databases">
        <title>Draft genome sequences of six wheat associated Fusarium spp. isolates.</title>
        <authorList>
            <person name="Moolhuijzen P.M."/>
            <person name="Manners J.M."/>
            <person name="Wilcox S."/>
            <person name="Bellgard M.I."/>
            <person name="Gardiner D.M."/>
        </authorList>
    </citation>
    <scope>NUCLEOTIDE SEQUENCE</scope>
    <source>
        <strain evidence="5">CS3069</strain>
    </source>
</reference>
<dbReference type="PANTHER" id="PTHR28156:SF1">
    <property type="entry name" value="FAS1 DOMAIN-CONTAINING PROTEIN YDR262W"/>
    <property type="match status" value="1"/>
</dbReference>
<evidence type="ECO:0000313" key="5">
    <source>
        <dbReference type="EMBL" id="CEG05638.1"/>
    </source>
</evidence>
<feature type="domain" description="FAS1" evidence="4">
    <location>
        <begin position="54"/>
        <end position="201"/>
    </location>
</feature>
<evidence type="ECO:0000256" key="3">
    <source>
        <dbReference type="SAM" id="SignalP"/>
    </source>
</evidence>
<comment type="caution">
    <text evidence="5">The sequence shown here is derived from an EMBL/GenBank/DDBJ whole genome shotgun (WGS) entry which is preliminary data.</text>
</comment>
<dbReference type="PANTHER" id="PTHR28156">
    <property type="entry name" value="FAS1 DOMAIN-CONTAINING PROTEIN YDR262W"/>
    <property type="match status" value="1"/>
</dbReference>
<protein>
    <submittedName>
        <fullName evidence="5">WGS project CBMI000000000 data, contig CS3069_c004763</fullName>
    </submittedName>
</protein>
<evidence type="ECO:0000259" key="4">
    <source>
        <dbReference type="PROSITE" id="PS50213"/>
    </source>
</evidence>
<feature type="chain" id="PRO_5001859515" evidence="3">
    <location>
        <begin position="17"/>
        <end position="204"/>
    </location>
</feature>
<dbReference type="Gene3D" id="2.30.180.10">
    <property type="entry name" value="FAS1 domain"/>
    <property type="match status" value="1"/>
</dbReference>
<evidence type="ECO:0000256" key="2">
    <source>
        <dbReference type="SAM" id="MobiDB-lite"/>
    </source>
</evidence>
<gene>
    <name evidence="5" type="ORF">BN850_0129200</name>
</gene>
<dbReference type="AlphaFoldDB" id="A0A090MER8"/>
<dbReference type="InterPro" id="IPR000782">
    <property type="entry name" value="FAS1_domain"/>
</dbReference>
<dbReference type="SUPFAM" id="SSF82153">
    <property type="entry name" value="FAS1 domain"/>
    <property type="match status" value="1"/>
</dbReference>
<dbReference type="InterPro" id="IPR036378">
    <property type="entry name" value="FAS1_dom_sf"/>
</dbReference>
<organism evidence="5">
    <name type="scientific">Fusarium clavum</name>
    <dbReference type="NCBI Taxonomy" id="2594811"/>
    <lineage>
        <taxon>Eukaryota</taxon>
        <taxon>Fungi</taxon>
        <taxon>Dikarya</taxon>
        <taxon>Ascomycota</taxon>
        <taxon>Pezizomycotina</taxon>
        <taxon>Sordariomycetes</taxon>
        <taxon>Hypocreomycetidae</taxon>
        <taxon>Hypocreales</taxon>
        <taxon>Nectriaceae</taxon>
        <taxon>Fusarium</taxon>
        <taxon>Fusarium incarnatum-equiseti species complex</taxon>
    </lineage>
</organism>
<feature type="signal peptide" evidence="3">
    <location>
        <begin position="1"/>
        <end position="16"/>
    </location>
</feature>
<dbReference type="EMBL" id="CBMI010004759">
    <property type="protein sequence ID" value="CEG05638.1"/>
    <property type="molecule type" value="Genomic_DNA"/>
</dbReference>
<feature type="region of interest" description="Disordered" evidence="2">
    <location>
        <begin position="24"/>
        <end position="45"/>
    </location>
</feature>
<dbReference type="InterPro" id="IPR040200">
    <property type="entry name" value="Mug57-like"/>
</dbReference>
<name>A0A090MER8_9HYPO</name>
<evidence type="ECO:0000256" key="1">
    <source>
        <dbReference type="ARBA" id="ARBA00022729"/>
    </source>
</evidence>
<accession>A0A090MER8</accession>
<keyword evidence="1 3" id="KW-0732">Signal</keyword>
<dbReference type="PROSITE" id="PS50213">
    <property type="entry name" value="FAS1"/>
    <property type="match status" value="1"/>
</dbReference>